<name>A0A8S3ZLY4_9EUPU</name>
<protein>
    <submittedName>
        <fullName evidence="2">Uncharacterized protein</fullName>
    </submittedName>
</protein>
<evidence type="ECO:0000313" key="2">
    <source>
        <dbReference type="EMBL" id="CAG5130533.1"/>
    </source>
</evidence>
<dbReference type="OrthoDB" id="7611012at2759"/>
<gene>
    <name evidence="2" type="ORF">CUNI_LOCUS16091</name>
</gene>
<keyword evidence="3" id="KW-1185">Reference proteome</keyword>
<evidence type="ECO:0000256" key="1">
    <source>
        <dbReference type="SAM" id="SignalP"/>
    </source>
</evidence>
<dbReference type="SUPFAM" id="SSF54897">
    <property type="entry name" value="Protease propeptides/inhibitors"/>
    <property type="match status" value="1"/>
</dbReference>
<dbReference type="AlphaFoldDB" id="A0A8S3ZLY4"/>
<sequence length="58" mass="6425">MNIVYGILLLLSVTLSELELIVAENEGHFENSWAAEIIGGVDVAREVAEQHGYRLVRS</sequence>
<feature type="chain" id="PRO_5035734501" evidence="1">
    <location>
        <begin position="24"/>
        <end position="58"/>
    </location>
</feature>
<dbReference type="InterPro" id="IPR038466">
    <property type="entry name" value="S8_pro-domain_sf"/>
</dbReference>
<organism evidence="2 3">
    <name type="scientific">Candidula unifasciata</name>
    <dbReference type="NCBI Taxonomy" id="100452"/>
    <lineage>
        <taxon>Eukaryota</taxon>
        <taxon>Metazoa</taxon>
        <taxon>Spiralia</taxon>
        <taxon>Lophotrochozoa</taxon>
        <taxon>Mollusca</taxon>
        <taxon>Gastropoda</taxon>
        <taxon>Heterobranchia</taxon>
        <taxon>Euthyneura</taxon>
        <taxon>Panpulmonata</taxon>
        <taxon>Eupulmonata</taxon>
        <taxon>Stylommatophora</taxon>
        <taxon>Helicina</taxon>
        <taxon>Helicoidea</taxon>
        <taxon>Geomitridae</taxon>
        <taxon>Candidula</taxon>
    </lineage>
</organism>
<reference evidence="2" key="1">
    <citation type="submission" date="2021-04" db="EMBL/GenBank/DDBJ databases">
        <authorList>
            <consortium name="Molecular Ecology Group"/>
        </authorList>
    </citation>
    <scope>NUCLEOTIDE SEQUENCE</scope>
</reference>
<dbReference type="EMBL" id="CAJHNH020004084">
    <property type="protein sequence ID" value="CAG5130533.1"/>
    <property type="molecule type" value="Genomic_DNA"/>
</dbReference>
<evidence type="ECO:0000313" key="3">
    <source>
        <dbReference type="Proteomes" id="UP000678393"/>
    </source>
</evidence>
<dbReference type="Gene3D" id="3.30.70.850">
    <property type="entry name" value="Peptidase S8, pro-domain"/>
    <property type="match status" value="1"/>
</dbReference>
<keyword evidence="1" id="KW-0732">Signal</keyword>
<dbReference type="Proteomes" id="UP000678393">
    <property type="component" value="Unassembled WGS sequence"/>
</dbReference>
<feature type="non-terminal residue" evidence="2">
    <location>
        <position position="58"/>
    </location>
</feature>
<proteinExistence type="predicted"/>
<accession>A0A8S3ZLY4</accession>
<comment type="caution">
    <text evidence="2">The sequence shown here is derived from an EMBL/GenBank/DDBJ whole genome shotgun (WGS) entry which is preliminary data.</text>
</comment>
<feature type="signal peptide" evidence="1">
    <location>
        <begin position="1"/>
        <end position="23"/>
    </location>
</feature>